<feature type="region of interest" description="Disordered" evidence="1">
    <location>
        <begin position="378"/>
        <end position="409"/>
    </location>
</feature>
<dbReference type="InterPro" id="IPR043541">
    <property type="entry name" value="SYT14/14L/16"/>
</dbReference>
<feature type="transmembrane region" description="Helical" evidence="2">
    <location>
        <begin position="350"/>
        <end position="371"/>
    </location>
</feature>
<evidence type="ECO:0000313" key="5">
    <source>
        <dbReference type="Proteomes" id="UP001177670"/>
    </source>
</evidence>
<dbReference type="Gene3D" id="2.60.40.150">
    <property type="entry name" value="C2 domain"/>
    <property type="match status" value="2"/>
</dbReference>
<evidence type="ECO:0000256" key="1">
    <source>
        <dbReference type="SAM" id="MobiDB-lite"/>
    </source>
</evidence>
<keyword evidence="2" id="KW-0472">Membrane</keyword>
<dbReference type="PANTHER" id="PTHR46129:SF2">
    <property type="entry name" value="SYNAPTOTAGMIN 14, ISOFORM D"/>
    <property type="match status" value="1"/>
</dbReference>
<dbReference type="GO" id="GO:0005543">
    <property type="term" value="F:phospholipid binding"/>
    <property type="evidence" value="ECO:0007669"/>
    <property type="project" value="TreeGrafter"/>
</dbReference>
<feature type="region of interest" description="Disordered" evidence="1">
    <location>
        <begin position="571"/>
        <end position="590"/>
    </location>
</feature>
<feature type="domain" description="C2" evidence="3">
    <location>
        <begin position="433"/>
        <end position="561"/>
    </location>
</feature>
<dbReference type="CDD" id="cd08389">
    <property type="entry name" value="C2A_Synaptotagmin-14_16"/>
    <property type="match status" value="1"/>
</dbReference>
<dbReference type="SUPFAM" id="SSF49562">
    <property type="entry name" value="C2 domain (Calcium/lipid-binding domain, CaLB)"/>
    <property type="match status" value="2"/>
</dbReference>
<accession>A0AA40GA31</accession>
<comment type="caution">
    <text evidence="4">The sequence shown here is derived from an EMBL/GenBank/DDBJ whole genome shotgun (WGS) entry which is preliminary data.</text>
</comment>
<evidence type="ECO:0000313" key="4">
    <source>
        <dbReference type="EMBL" id="KAK1133221.1"/>
    </source>
</evidence>
<feature type="region of interest" description="Disordered" evidence="1">
    <location>
        <begin position="80"/>
        <end position="141"/>
    </location>
</feature>
<gene>
    <name evidence="4" type="ORF">K0M31_014574</name>
</gene>
<dbReference type="SMART" id="SM00239">
    <property type="entry name" value="C2"/>
    <property type="match status" value="2"/>
</dbReference>
<feature type="domain" description="C2" evidence="3">
    <location>
        <begin position="222"/>
        <end position="338"/>
    </location>
</feature>
<feature type="compositionally biased region" description="Polar residues" evidence="1">
    <location>
        <begin position="379"/>
        <end position="409"/>
    </location>
</feature>
<dbReference type="InterPro" id="IPR000008">
    <property type="entry name" value="C2_dom"/>
</dbReference>
<proteinExistence type="predicted"/>
<organism evidence="4 5">
    <name type="scientific">Melipona bicolor</name>
    <dbReference type="NCBI Taxonomy" id="60889"/>
    <lineage>
        <taxon>Eukaryota</taxon>
        <taxon>Metazoa</taxon>
        <taxon>Ecdysozoa</taxon>
        <taxon>Arthropoda</taxon>
        <taxon>Hexapoda</taxon>
        <taxon>Insecta</taxon>
        <taxon>Pterygota</taxon>
        <taxon>Neoptera</taxon>
        <taxon>Endopterygota</taxon>
        <taxon>Hymenoptera</taxon>
        <taxon>Apocrita</taxon>
        <taxon>Aculeata</taxon>
        <taxon>Apoidea</taxon>
        <taxon>Anthophila</taxon>
        <taxon>Apidae</taxon>
        <taxon>Melipona</taxon>
    </lineage>
</organism>
<keyword evidence="2" id="KW-0812">Transmembrane</keyword>
<evidence type="ECO:0000259" key="3">
    <source>
        <dbReference type="PROSITE" id="PS50004"/>
    </source>
</evidence>
<name>A0AA40GA31_9HYME</name>
<protein>
    <recommendedName>
        <fullName evidence="3">C2 domain-containing protein</fullName>
    </recommendedName>
</protein>
<evidence type="ECO:0000256" key="2">
    <source>
        <dbReference type="SAM" id="Phobius"/>
    </source>
</evidence>
<dbReference type="AlphaFoldDB" id="A0AA40GA31"/>
<dbReference type="Proteomes" id="UP001177670">
    <property type="component" value="Unassembled WGS sequence"/>
</dbReference>
<dbReference type="EMBL" id="JAHYIQ010000004">
    <property type="protein sequence ID" value="KAK1133221.1"/>
    <property type="molecule type" value="Genomic_DNA"/>
</dbReference>
<feature type="transmembrane region" description="Helical" evidence="2">
    <location>
        <begin position="507"/>
        <end position="526"/>
    </location>
</feature>
<keyword evidence="5" id="KW-1185">Reference proteome</keyword>
<dbReference type="InterPro" id="IPR035892">
    <property type="entry name" value="C2_domain_sf"/>
</dbReference>
<dbReference type="PANTHER" id="PTHR46129">
    <property type="entry name" value="SYNAPTOTAGMIN 14, ISOFORM D"/>
    <property type="match status" value="1"/>
</dbReference>
<feature type="transmembrane region" description="Helical" evidence="2">
    <location>
        <begin position="16"/>
        <end position="37"/>
    </location>
</feature>
<dbReference type="Pfam" id="PF00168">
    <property type="entry name" value="C2"/>
    <property type="match status" value="2"/>
</dbReference>
<dbReference type="PROSITE" id="PS50004">
    <property type="entry name" value="C2"/>
    <property type="match status" value="2"/>
</dbReference>
<sequence length="590" mass="64701">MILAGSDHFLAVPVEATAFLGAVAGFVVLLLALFLYLSRKWCFTPPSTTTLFGGVCVPLCESNNGSTSQIAKNIGKAFSYSDPETSSDSEEDVLRRLNSHSHPPPDTLTIQAEDGPTILDAGTTSSSCTEEHSPTDQQQVNEKNSSFVSCHNDDHFTFSEQNSFSRTNLLEFEISFRSDAQCVVEVGASGIILDSREQEVEVEQNGSTTNDVITTMGTITEEVGSLEVAFLYDAPMREMTVHVLQGRNYPEGIGGSQVRLVLLPSKKQRRKTRVRQGTSPQYMESFLLPRVNPEDVNAMGVRLRVYLWGGRMRRERLLGEARVSFDQINLQLETTLWLTLQPPPFSSVKASAYVVVPFFIGSLVLSLFPSLGSEETNENRLQVQDWGTTSSLTRSDSTGSQQSVQSYASPTARVPSYASQIVPPYGSSMKGGSVAEILIGLAYNGTTGRLSVEIIKGSHFRGGGGNDTKPPDTYVKLALVDSNGHEMERSKTGLKRAQPNPLYKETFIFQVALFQLGDVTLFLSVYNRRRGGMGRKGREMIGWLSLGLNSSGSEELQHWNDMRAARQPTQAACPPTENRRGIPSQVESPL</sequence>
<keyword evidence="2" id="KW-1133">Transmembrane helix</keyword>
<reference evidence="4" key="1">
    <citation type="submission" date="2021-10" db="EMBL/GenBank/DDBJ databases">
        <title>Melipona bicolor Genome sequencing and assembly.</title>
        <authorList>
            <person name="Araujo N.S."/>
            <person name="Arias M.C."/>
        </authorList>
    </citation>
    <scope>NUCLEOTIDE SEQUENCE</scope>
    <source>
        <strain evidence="4">USP_2M_L1-L4_2017</strain>
        <tissue evidence="4">Whole body</tissue>
    </source>
</reference>